<dbReference type="PANTHER" id="PTHR43806:SF11">
    <property type="entry name" value="CEREVISIN-RELATED"/>
    <property type="match status" value="1"/>
</dbReference>
<proteinExistence type="inferred from homology"/>
<evidence type="ECO:0000256" key="1">
    <source>
        <dbReference type="ARBA" id="ARBA00011073"/>
    </source>
</evidence>
<geneLocation type="plasmid" evidence="6 7">
    <name>pBb1S5b</name>
</geneLocation>
<feature type="active site" description="Charge relay system" evidence="5">
    <location>
        <position position="165"/>
    </location>
</feature>
<dbReference type="PANTHER" id="PTHR43806">
    <property type="entry name" value="PEPTIDASE S8"/>
    <property type="match status" value="1"/>
</dbReference>
<accession>A0A8T5VIV0</accession>
<dbReference type="InterPro" id="IPR000209">
    <property type="entry name" value="Peptidase_S8/S53_dom"/>
</dbReference>
<dbReference type="PROSITE" id="PS00138">
    <property type="entry name" value="SUBTILASE_SER"/>
    <property type="match status" value="1"/>
</dbReference>
<dbReference type="Pfam" id="PF00082">
    <property type="entry name" value="Peptidase_S8"/>
    <property type="match status" value="1"/>
</dbReference>
<evidence type="ECO:0000256" key="3">
    <source>
        <dbReference type="ARBA" id="ARBA00022801"/>
    </source>
</evidence>
<dbReference type="GO" id="GO:0004252">
    <property type="term" value="F:serine-type endopeptidase activity"/>
    <property type="evidence" value="ECO:0007669"/>
    <property type="project" value="UniProtKB-UniRule"/>
</dbReference>
<evidence type="ECO:0000313" key="7">
    <source>
        <dbReference type="Proteomes" id="UP000551709"/>
    </source>
</evidence>
<dbReference type="Gene3D" id="3.40.50.200">
    <property type="entry name" value="Peptidase S8/S53 domain"/>
    <property type="match status" value="1"/>
</dbReference>
<dbReference type="RefSeq" id="WP_166107131.1">
    <property type="nucleotide sequence ID" value="NZ_CP096257.1"/>
</dbReference>
<dbReference type="InterPro" id="IPR015500">
    <property type="entry name" value="Peptidase_S8_subtilisin-rel"/>
</dbReference>
<dbReference type="InterPro" id="IPR036852">
    <property type="entry name" value="Peptidase_S8/S53_dom_sf"/>
</dbReference>
<organism evidence="6 7">
    <name type="scientific">Bradyrhizobium barranii subsp. apii</name>
    <dbReference type="NCBI Taxonomy" id="2819348"/>
    <lineage>
        <taxon>Bacteria</taxon>
        <taxon>Pseudomonadati</taxon>
        <taxon>Pseudomonadota</taxon>
        <taxon>Alphaproteobacteria</taxon>
        <taxon>Hyphomicrobiales</taxon>
        <taxon>Nitrobacteraceae</taxon>
        <taxon>Bradyrhizobium</taxon>
        <taxon>Bradyrhizobium barranii</taxon>
    </lineage>
</organism>
<name>A0A8T5VIV0_9BRAD</name>
<gene>
    <name evidence="6" type="ORF">HAP41_0000049360</name>
</gene>
<keyword evidence="6" id="KW-0614">Plasmid</keyword>
<dbReference type="AlphaFoldDB" id="A0A8T5VIV0"/>
<dbReference type="GO" id="GO:0006508">
    <property type="term" value="P:proteolysis"/>
    <property type="evidence" value="ECO:0007669"/>
    <property type="project" value="UniProtKB-KW"/>
</dbReference>
<dbReference type="InterPro" id="IPR023828">
    <property type="entry name" value="Peptidase_S8_Ser-AS"/>
</dbReference>
<dbReference type="SUPFAM" id="SSF52743">
    <property type="entry name" value="Subtilisin-like"/>
    <property type="match status" value="1"/>
</dbReference>
<evidence type="ECO:0000256" key="2">
    <source>
        <dbReference type="ARBA" id="ARBA00022670"/>
    </source>
</evidence>
<feature type="active site" description="Charge relay system" evidence="5">
    <location>
        <position position="128"/>
    </location>
</feature>
<keyword evidence="3 5" id="KW-0378">Hydrolase</keyword>
<evidence type="ECO:0000256" key="5">
    <source>
        <dbReference type="PROSITE-ProRule" id="PRU01240"/>
    </source>
</evidence>
<reference evidence="6" key="1">
    <citation type="journal article" date="2017" name="Syst. Appl. Microbiol.">
        <title>Soybeans inoculated with root zone soils of Canadian native legumes harbour diverse and novel Bradyrhizobium spp. that possess agricultural potential.</title>
        <authorList>
            <person name="Bromfield E.S.P."/>
            <person name="Cloutier S."/>
            <person name="Tambong J.T."/>
            <person name="Tran Thi T.V."/>
        </authorList>
    </citation>
    <scope>NUCLEOTIDE SEQUENCE</scope>
    <source>
        <strain evidence="6">1S5</strain>
    </source>
</reference>
<evidence type="ECO:0000256" key="4">
    <source>
        <dbReference type="ARBA" id="ARBA00022825"/>
    </source>
</evidence>
<dbReference type="PROSITE" id="PS51892">
    <property type="entry name" value="SUBTILASE"/>
    <property type="match status" value="1"/>
</dbReference>
<sequence>MNDFKFDYYIVERKERRGHWPDDSSELEAFPQGEAGFPDTELVGAGPPELSVTRKQLTSEDVSALHASESKVPIIDMDVALIAPTSRSVEGAQVPDGLLADRVTYGVTMVGAQTSSYSGKGVRVAVLDTGIAEGFSAHQAFRGVSLVEDPQIFCSGDDRWDRDGHGTHCAGTIFGREVNGTRIGVAPGVTEVLIGKVLPGNGQSGSIEGILNGLNWAVANRARVISLSLGFDVVSFYKRLIDRPMHPNQAMAMTLFAYRNNMAMFDKLSGFISAFPDQRAALVVGAAGNESNKPNYQIGVSPPANAENFLSVSAVRPDKRLATFSNVGAHLAGPGVDIVSAALNGGLAVMSGTSMATPHVSGVACLWIEKTGLTDVRPYLQVESESLPEPDKAGVRWGLARAPQQP</sequence>
<dbReference type="EMBL" id="CP096257">
    <property type="protein sequence ID" value="UPT92461.1"/>
    <property type="molecule type" value="Genomic_DNA"/>
</dbReference>
<dbReference type="InterPro" id="IPR050131">
    <property type="entry name" value="Peptidase_S8_subtilisin-like"/>
</dbReference>
<keyword evidence="2 5" id="KW-0645">Protease</keyword>
<feature type="active site" description="Charge relay system" evidence="5">
    <location>
        <position position="354"/>
    </location>
</feature>
<dbReference type="PRINTS" id="PR00723">
    <property type="entry name" value="SUBTILISIN"/>
</dbReference>
<evidence type="ECO:0000313" key="6">
    <source>
        <dbReference type="EMBL" id="UPT92461.1"/>
    </source>
</evidence>
<reference evidence="6" key="2">
    <citation type="submission" date="2022-04" db="EMBL/GenBank/DDBJ databases">
        <authorList>
            <person name="Bromfield E.S.P."/>
            <person name="Cloutier S."/>
        </authorList>
    </citation>
    <scope>NUCLEOTIDE SEQUENCE</scope>
    <source>
        <strain evidence="6">1S5</strain>
        <plasmid evidence="6">pBb1S5b</plasmid>
    </source>
</reference>
<dbReference type="Proteomes" id="UP000551709">
    <property type="component" value="Plasmid pBb1S5b"/>
</dbReference>
<protein>
    <submittedName>
        <fullName evidence="6">S8 family serine peptidase</fullName>
    </submittedName>
</protein>
<keyword evidence="4 5" id="KW-0720">Serine protease</keyword>
<comment type="similarity">
    <text evidence="1 5">Belongs to the peptidase S8 family.</text>
</comment>